<dbReference type="Pfam" id="PF01844">
    <property type="entry name" value="HNH"/>
    <property type="match status" value="1"/>
</dbReference>
<dbReference type="GO" id="GO:0004519">
    <property type="term" value="F:endonuclease activity"/>
    <property type="evidence" value="ECO:0007669"/>
    <property type="project" value="UniProtKB-KW"/>
</dbReference>
<dbReference type="InterPro" id="IPR002711">
    <property type="entry name" value="HNH"/>
</dbReference>
<dbReference type="AlphaFoldDB" id="A0A4R6BTF1"/>
<keyword evidence="2" id="KW-0540">Nuclease</keyword>
<keyword evidence="2" id="KW-0378">Hydrolase</keyword>
<feature type="domain" description="HNH" evidence="1">
    <location>
        <begin position="190"/>
        <end position="228"/>
    </location>
</feature>
<reference evidence="2 3" key="1">
    <citation type="submission" date="2019-01" db="EMBL/GenBank/DDBJ databases">
        <title>Draft genome sequences of the type strains of six Macrococcus species.</title>
        <authorList>
            <person name="Mazhar S."/>
            <person name="Altermann E."/>
            <person name="Hill C."/>
            <person name="Mcauliffe O."/>
        </authorList>
    </citation>
    <scope>NUCLEOTIDE SEQUENCE [LARGE SCALE GENOMIC DNA]</scope>
    <source>
        <strain evidence="2 3">CCM4815</strain>
    </source>
</reference>
<dbReference type="Proteomes" id="UP000294802">
    <property type="component" value="Unassembled WGS sequence"/>
</dbReference>
<gene>
    <name evidence="2" type="ORF">ERX29_08220</name>
</gene>
<evidence type="ECO:0000313" key="2">
    <source>
        <dbReference type="EMBL" id="TDM07718.1"/>
    </source>
</evidence>
<dbReference type="InterPro" id="IPR003615">
    <property type="entry name" value="HNH_nuc"/>
</dbReference>
<keyword evidence="3" id="KW-1185">Reference proteome</keyword>
<proteinExistence type="predicted"/>
<dbReference type="CDD" id="cd00085">
    <property type="entry name" value="HNHc"/>
    <property type="match status" value="1"/>
</dbReference>
<comment type="caution">
    <text evidence="2">The sequence shown here is derived from an EMBL/GenBank/DDBJ whole genome shotgun (WGS) entry which is preliminary data.</text>
</comment>
<protein>
    <submittedName>
        <fullName evidence="2">HNH endonuclease</fullName>
    </submittedName>
</protein>
<evidence type="ECO:0000313" key="3">
    <source>
        <dbReference type="Proteomes" id="UP000294802"/>
    </source>
</evidence>
<dbReference type="OrthoDB" id="9811997at2"/>
<name>A0A4R6BTF1_9STAP</name>
<accession>A0A4R6BTF1</accession>
<evidence type="ECO:0000259" key="1">
    <source>
        <dbReference type="Pfam" id="PF01844"/>
    </source>
</evidence>
<dbReference type="EMBL" id="SCWB01000013">
    <property type="protein sequence ID" value="TDM07718.1"/>
    <property type="molecule type" value="Genomic_DNA"/>
</dbReference>
<dbReference type="GO" id="GO:0008270">
    <property type="term" value="F:zinc ion binding"/>
    <property type="evidence" value="ECO:0007669"/>
    <property type="project" value="InterPro"/>
</dbReference>
<keyword evidence="2" id="KW-0255">Endonuclease</keyword>
<sequence length="269" mass="31864">MKERFQAFFDEFYNFANDLSEKAGLVKKTSNKAGSYRNYLAFIFVLFEKNSNIKISEPNSLETYQLIRAMVDNDTFKSYNKNEHYYPSATLKCYIAFLSDQRMREEMSYDMMINNASEQDLIKEDNENDVLNSEEDNDKIKERRKKILLNGRLIYQRSIKEVILAKEKFEWKCEINPKHETFIAASNNKPYVEAHHVIPMAVQELYESSLDISENISCLCPTCHRKIHLAKSKEKGEMIEYLHSSRKEMYFTKNINVKLDSLFNYYNIF</sequence>
<dbReference type="GO" id="GO:0003676">
    <property type="term" value="F:nucleic acid binding"/>
    <property type="evidence" value="ECO:0007669"/>
    <property type="project" value="InterPro"/>
</dbReference>
<dbReference type="RefSeq" id="WP_133444233.1">
    <property type="nucleotide sequence ID" value="NZ_SCWB01000013.1"/>
</dbReference>
<organism evidence="2 3">
    <name type="scientific">Macrococcus lamae</name>
    <dbReference type="NCBI Taxonomy" id="198484"/>
    <lineage>
        <taxon>Bacteria</taxon>
        <taxon>Bacillati</taxon>
        <taxon>Bacillota</taxon>
        <taxon>Bacilli</taxon>
        <taxon>Bacillales</taxon>
        <taxon>Staphylococcaceae</taxon>
        <taxon>Macrococcus</taxon>
    </lineage>
</organism>